<keyword evidence="5 7" id="KW-0505">Motor protein</keyword>
<keyword evidence="1" id="KW-0493">Microtubule</keyword>
<feature type="binding site" evidence="7">
    <location>
        <begin position="175"/>
        <end position="182"/>
    </location>
    <ligand>
        <name>ATP</name>
        <dbReference type="ChEBI" id="CHEBI:30616"/>
    </ligand>
</feature>
<dbReference type="PANTHER" id="PTHR37739:SF16">
    <property type="entry name" value="KINESIN-LIKE PROTEIN"/>
    <property type="match status" value="1"/>
</dbReference>
<dbReference type="SUPFAM" id="SSF52540">
    <property type="entry name" value="P-loop containing nucleoside triphosphate hydrolases"/>
    <property type="match status" value="1"/>
</dbReference>
<dbReference type="PANTHER" id="PTHR37739">
    <property type="entry name" value="KINESIN-LIKE PROTEIN KIN-12D"/>
    <property type="match status" value="1"/>
</dbReference>
<dbReference type="InterPro" id="IPR036961">
    <property type="entry name" value="Kinesin_motor_dom_sf"/>
</dbReference>
<keyword evidence="12" id="KW-1185">Reference proteome</keyword>
<evidence type="ECO:0000256" key="2">
    <source>
        <dbReference type="ARBA" id="ARBA00022741"/>
    </source>
</evidence>
<reference evidence="11 12" key="1">
    <citation type="journal article" date="2024" name="Plant Biotechnol. J.">
        <title>Dendrobium thyrsiflorum genome and its molecular insights into genes involved in important horticultural traits.</title>
        <authorList>
            <person name="Chen B."/>
            <person name="Wang J.Y."/>
            <person name="Zheng P.J."/>
            <person name="Li K.L."/>
            <person name="Liang Y.M."/>
            <person name="Chen X.F."/>
            <person name="Zhang C."/>
            <person name="Zhao X."/>
            <person name="He X."/>
            <person name="Zhang G.Q."/>
            <person name="Liu Z.J."/>
            <person name="Xu Q."/>
        </authorList>
    </citation>
    <scope>NUCLEOTIDE SEQUENCE [LARGE SCALE GENOMIC DNA]</scope>
    <source>
        <strain evidence="11">GZMU011</strain>
    </source>
</reference>
<dbReference type="PRINTS" id="PR00380">
    <property type="entry name" value="KINESINHEAVY"/>
</dbReference>
<dbReference type="Gene3D" id="3.40.850.10">
    <property type="entry name" value="Kinesin motor domain"/>
    <property type="match status" value="1"/>
</dbReference>
<feature type="compositionally biased region" description="Polar residues" evidence="9">
    <location>
        <begin position="12"/>
        <end position="22"/>
    </location>
</feature>
<dbReference type="PROSITE" id="PS50067">
    <property type="entry name" value="KINESIN_MOTOR_2"/>
    <property type="match status" value="1"/>
</dbReference>
<dbReference type="FunFam" id="3.40.850.10:FF:000052">
    <property type="entry name" value="Kinesin-like protein KIN-12F"/>
    <property type="match status" value="1"/>
</dbReference>
<protein>
    <recommendedName>
        <fullName evidence="10">Kinesin motor domain-containing protein</fullName>
    </recommendedName>
</protein>
<dbReference type="SMART" id="SM00129">
    <property type="entry name" value="KISc"/>
    <property type="match status" value="1"/>
</dbReference>
<dbReference type="Proteomes" id="UP001552299">
    <property type="component" value="Unassembled WGS sequence"/>
</dbReference>
<keyword evidence="2 7" id="KW-0547">Nucleotide-binding</keyword>
<dbReference type="GO" id="GO:0005524">
    <property type="term" value="F:ATP binding"/>
    <property type="evidence" value="ECO:0007669"/>
    <property type="project" value="UniProtKB-UniRule"/>
</dbReference>
<evidence type="ECO:0000256" key="9">
    <source>
        <dbReference type="SAM" id="MobiDB-lite"/>
    </source>
</evidence>
<evidence type="ECO:0000256" key="5">
    <source>
        <dbReference type="ARBA" id="ARBA00023175"/>
    </source>
</evidence>
<keyword evidence="3 7" id="KW-0067">ATP-binding</keyword>
<evidence type="ECO:0000256" key="1">
    <source>
        <dbReference type="ARBA" id="ARBA00022701"/>
    </source>
</evidence>
<keyword evidence="4 8" id="KW-0175">Coiled coil</keyword>
<dbReference type="InterPro" id="IPR044986">
    <property type="entry name" value="KIF15/KIN-12"/>
</dbReference>
<proteinExistence type="inferred from homology"/>
<organism evidence="11 12">
    <name type="scientific">Dendrobium thyrsiflorum</name>
    <name type="common">Pinecone-like raceme dendrobium</name>
    <name type="synonym">Orchid</name>
    <dbReference type="NCBI Taxonomy" id="117978"/>
    <lineage>
        <taxon>Eukaryota</taxon>
        <taxon>Viridiplantae</taxon>
        <taxon>Streptophyta</taxon>
        <taxon>Embryophyta</taxon>
        <taxon>Tracheophyta</taxon>
        <taxon>Spermatophyta</taxon>
        <taxon>Magnoliopsida</taxon>
        <taxon>Liliopsida</taxon>
        <taxon>Asparagales</taxon>
        <taxon>Orchidaceae</taxon>
        <taxon>Epidendroideae</taxon>
        <taxon>Malaxideae</taxon>
        <taxon>Dendrobiinae</taxon>
        <taxon>Dendrobium</taxon>
    </lineage>
</organism>
<feature type="coiled-coil region" evidence="8">
    <location>
        <begin position="1126"/>
        <end position="1163"/>
    </location>
</feature>
<dbReference type="InterPro" id="IPR001752">
    <property type="entry name" value="Kinesin_motor_dom"/>
</dbReference>
<dbReference type="Pfam" id="PF00225">
    <property type="entry name" value="Kinesin"/>
    <property type="match status" value="1"/>
</dbReference>
<dbReference type="InterPro" id="IPR019821">
    <property type="entry name" value="Kinesin_motor_CS"/>
</dbReference>
<feature type="compositionally biased region" description="Pro residues" evidence="9">
    <location>
        <begin position="64"/>
        <end position="73"/>
    </location>
</feature>
<dbReference type="GO" id="GO:0003774">
    <property type="term" value="F:cytoskeletal motor activity"/>
    <property type="evidence" value="ECO:0007669"/>
    <property type="project" value="UniProtKB-UniRule"/>
</dbReference>
<dbReference type="InterPro" id="IPR027417">
    <property type="entry name" value="P-loop_NTPase"/>
</dbReference>
<feature type="coiled-coil region" evidence="8">
    <location>
        <begin position="443"/>
        <end position="470"/>
    </location>
</feature>
<dbReference type="PROSITE" id="PS00411">
    <property type="entry name" value="KINESIN_MOTOR_1"/>
    <property type="match status" value="1"/>
</dbReference>
<accession>A0ABD0V1C8</accession>
<evidence type="ECO:0000256" key="3">
    <source>
        <dbReference type="ARBA" id="ARBA00022840"/>
    </source>
</evidence>
<dbReference type="GO" id="GO:0009524">
    <property type="term" value="C:phragmoplast"/>
    <property type="evidence" value="ECO:0007669"/>
    <property type="project" value="UniProtKB-ARBA"/>
</dbReference>
<evidence type="ECO:0000256" key="7">
    <source>
        <dbReference type="PROSITE-ProRule" id="PRU00283"/>
    </source>
</evidence>
<comment type="similarity">
    <text evidence="6">Belongs to the TRAFAC class myosin-kinesin ATPase superfamily. Kinesin family. KIN-12 subfamily.</text>
</comment>
<sequence>MKALVHPRSGRVSPSETLTPPSHKQRPPRVPKENVEPNSMPPESSLFRSPPIPGKSPSMKIRSPLPPRPPLPSVPLKRKLSLETLPENGSPAPCPCDSGVQVILRLRPLSKEEEDQGSLIAQKISPNSISILDHTFTFDSVADAGSTQEDIFQLVGVPLVENCLAGFNSSIFAYGQTGSGKTYTMWGLPSALTADGSLCQERGLTPRVFELLFSRIYEEQAKQSDKQLIYQCHCSFLEIYNEQITDLLDPTQRNLQIREDSKTGVYVDCLTEEYVCQMKDVIRLLIKGLSNRRIGATSINAESSRSHCVFTCVVKCRSKSMLDGLSSLRTSRINLVDLAGSERQKATHAAGERLKEAGNINRSLSQLGNLINILAEVSQSGKHRHIPYRDSRLTFLLQESLGGNAKLAMICAVSPSQRCKSETFSTLRFAQRAKAIKNQAVVNETVEDDVNVLREQIRQLKDELLRIKSNETSTESNNRNSTGWNVQRSLNLLRLSLCRPRTLPVVDDDSDEEMEIVKEGIEITSVQSNSTSDLKKSCANEQSNHLKDLKDLKPDNSYTDPILNDIKPMQIHGSDFENDQNSGFRHSSVEGYEIGQATAEDCRIKNQEVAESVVGEVSVIPDMKEDAYQDECESVKILAKEKSLDGICAEIIEEHSAVIGRDPIGANFPDKLHSSTSKSHVSPGSLDIVACETSLALALPMSSNSPRLENCGRKSLKSSSLISASTMLSTFSRIENCSRKILRTSLISGSQKDISSHLEHDQGVLNVSFADNLKHSNNNVHPALCSRNSLSTTEDLAASIRHGLQIIDSHQRSSSVRNSSFRFSLKPVDLRLLNSMNKVDIGIQTLPQESEVIEDSSAFICSYCKSKASPPECENSTEHGGLQIVPVDDCQSASKSQSVDRCKKLLPKAVEKVLAGAIRREMALEDHCAKQVAEIMQLNRLVQQYKHERECLSIIEQTRENKICRLEGLMDGVLPTEEFMEEEFLSLRNEHMMLKEKCENHPEVFSLKIELKRVQNELDGYRNFFDLGERDVLIEEIQDLRCQLQYFIDYSLASTCTQSPLLQLTHSTEHMSTPLTMIPETKEESADEILEQERRCWTEKESKWISLCEELRTELKSSRVLSEKWKIELESEKKCTEELKEALQTALEVHMRTLEEYAELEERHMALLGRHRKMREGISDVKNAAARAGVKGTEYKFIESLAAQIEALREEREKERRYWRDENKGLQTQLRDTAEAVEAAAELLVRLKEAEEAVATTQKQLLAAEQRTEKAYKEIADLKKNHEGEIATLNQLLEESRSLKERAFDESSAETGLYSWFYNYDRCNI</sequence>
<feature type="domain" description="Kinesin motor" evidence="10">
    <location>
        <begin position="99"/>
        <end position="436"/>
    </location>
</feature>
<evidence type="ECO:0000259" key="10">
    <source>
        <dbReference type="PROSITE" id="PS50067"/>
    </source>
</evidence>
<dbReference type="GO" id="GO:0005874">
    <property type="term" value="C:microtubule"/>
    <property type="evidence" value="ECO:0007669"/>
    <property type="project" value="UniProtKB-KW"/>
</dbReference>
<evidence type="ECO:0000256" key="4">
    <source>
        <dbReference type="ARBA" id="ARBA00023054"/>
    </source>
</evidence>
<name>A0ABD0V1C8_DENTH</name>
<evidence type="ECO:0000313" key="11">
    <source>
        <dbReference type="EMBL" id="KAL0918691.1"/>
    </source>
</evidence>
<comment type="caution">
    <text evidence="11">The sequence shown here is derived from an EMBL/GenBank/DDBJ whole genome shotgun (WGS) entry which is preliminary data.</text>
</comment>
<evidence type="ECO:0000256" key="6">
    <source>
        <dbReference type="ARBA" id="ARBA00034488"/>
    </source>
</evidence>
<feature type="coiled-coil region" evidence="8">
    <location>
        <begin position="1198"/>
        <end position="1299"/>
    </location>
</feature>
<evidence type="ECO:0000313" key="12">
    <source>
        <dbReference type="Proteomes" id="UP001552299"/>
    </source>
</evidence>
<feature type="region of interest" description="Disordered" evidence="9">
    <location>
        <begin position="1"/>
        <end position="75"/>
    </location>
</feature>
<evidence type="ECO:0000256" key="8">
    <source>
        <dbReference type="SAM" id="Coils"/>
    </source>
</evidence>
<gene>
    <name evidence="11" type="ORF">M5K25_010714</name>
</gene>
<dbReference type="EMBL" id="JANQDX010000009">
    <property type="protein sequence ID" value="KAL0918691.1"/>
    <property type="molecule type" value="Genomic_DNA"/>
</dbReference>